<dbReference type="PANTHER" id="PTHR43005:SF1">
    <property type="entry name" value="SPERMIDINE_PUTRESCINE TRANSPORT SYSTEM PERMEASE PROTEIN"/>
    <property type="match status" value="1"/>
</dbReference>
<sequence length="296" mass="33454">MLKKLASKWEGYMFVIPAVIYMLALIGYPLIYNIILSFQDIDLQALNTGDGNFLGFSNYIDLIHDSVFWISVKNTLLYTVGSVVFQFIIGFLLALFFSMKFRLASFLRGIMMVSWLIPLTISALLFRFMMGSEEGIFNQMLLSIGIINDPLPWLTSPDMALWSIVLANIWVGIPFNMLLLSTGLSNLPEDIYESASLDGASVIQKFFHITVPLLRPVILIVMMLGFIYTFKVFDLVFVMTGGGPVNSTEVLSTLSYRYSFNDFNFSMGAATANILFVILFVISLIYLRMIKKDEVM</sequence>
<dbReference type="GO" id="GO:0005886">
    <property type="term" value="C:plasma membrane"/>
    <property type="evidence" value="ECO:0007669"/>
    <property type="project" value="UniProtKB-SubCell"/>
</dbReference>
<dbReference type="PANTHER" id="PTHR43005">
    <property type="entry name" value="BLR7065 PROTEIN"/>
    <property type="match status" value="1"/>
</dbReference>
<dbReference type="EMBL" id="RBVX01000001">
    <property type="protein sequence ID" value="RSL35331.1"/>
    <property type="molecule type" value="Genomic_DNA"/>
</dbReference>
<dbReference type="Proteomes" id="UP000275076">
    <property type="component" value="Unassembled WGS sequence"/>
</dbReference>
<keyword evidence="5 7" id="KW-1133">Transmembrane helix</keyword>
<dbReference type="RefSeq" id="WP_125553843.1">
    <property type="nucleotide sequence ID" value="NZ_RBVX01000001.1"/>
</dbReference>
<evidence type="ECO:0000256" key="7">
    <source>
        <dbReference type="RuleBase" id="RU363032"/>
    </source>
</evidence>
<feature type="transmembrane region" description="Helical" evidence="7">
    <location>
        <begin position="12"/>
        <end position="35"/>
    </location>
</feature>
<feature type="transmembrane region" description="Helical" evidence="7">
    <location>
        <begin position="265"/>
        <end position="287"/>
    </location>
</feature>
<gene>
    <name evidence="9" type="ORF">D7Z54_01855</name>
</gene>
<organism evidence="9 10">
    <name type="scientific">Salibacterium salarium</name>
    <dbReference type="NCBI Taxonomy" id="284579"/>
    <lineage>
        <taxon>Bacteria</taxon>
        <taxon>Bacillati</taxon>
        <taxon>Bacillota</taxon>
        <taxon>Bacilli</taxon>
        <taxon>Bacillales</taxon>
        <taxon>Bacillaceae</taxon>
    </lineage>
</organism>
<evidence type="ECO:0000259" key="8">
    <source>
        <dbReference type="PROSITE" id="PS50928"/>
    </source>
</evidence>
<dbReference type="SUPFAM" id="SSF161098">
    <property type="entry name" value="MetI-like"/>
    <property type="match status" value="1"/>
</dbReference>
<feature type="transmembrane region" description="Helical" evidence="7">
    <location>
        <begin position="159"/>
        <end position="180"/>
    </location>
</feature>
<evidence type="ECO:0000256" key="6">
    <source>
        <dbReference type="ARBA" id="ARBA00023136"/>
    </source>
</evidence>
<dbReference type="AlphaFoldDB" id="A0A3R9PPG9"/>
<feature type="transmembrane region" description="Helical" evidence="7">
    <location>
        <begin position="109"/>
        <end position="130"/>
    </location>
</feature>
<protein>
    <submittedName>
        <fullName evidence="9">Sugar ABC transporter permease</fullName>
    </submittedName>
</protein>
<dbReference type="GO" id="GO:0055085">
    <property type="term" value="P:transmembrane transport"/>
    <property type="evidence" value="ECO:0007669"/>
    <property type="project" value="InterPro"/>
</dbReference>
<reference evidence="9 10" key="1">
    <citation type="submission" date="2018-10" db="EMBL/GenBank/DDBJ databases">
        <title>Draft genome sequence of Bacillus salarius IM0101, isolated from a hypersaline soil in Inner Mongolia, China.</title>
        <authorList>
            <person name="Yamprayoonswat W."/>
            <person name="Boonvisut S."/>
            <person name="Jumpathong W."/>
            <person name="Sittihan S."/>
            <person name="Ruangsuj P."/>
            <person name="Wanthongcharoen S."/>
            <person name="Thongpramul N."/>
            <person name="Pimmason S."/>
            <person name="Yu B."/>
            <person name="Yasawong M."/>
        </authorList>
    </citation>
    <scope>NUCLEOTIDE SEQUENCE [LARGE SCALE GENOMIC DNA]</scope>
    <source>
        <strain evidence="9 10">IM0101</strain>
    </source>
</reference>
<keyword evidence="2 7" id="KW-0813">Transport</keyword>
<dbReference type="PROSITE" id="PS50928">
    <property type="entry name" value="ABC_TM1"/>
    <property type="match status" value="1"/>
</dbReference>
<evidence type="ECO:0000256" key="4">
    <source>
        <dbReference type="ARBA" id="ARBA00022692"/>
    </source>
</evidence>
<evidence type="ECO:0000313" key="10">
    <source>
        <dbReference type="Proteomes" id="UP000275076"/>
    </source>
</evidence>
<name>A0A3R9PPG9_9BACI</name>
<keyword evidence="4 7" id="KW-0812">Transmembrane</keyword>
<evidence type="ECO:0000256" key="5">
    <source>
        <dbReference type="ARBA" id="ARBA00022989"/>
    </source>
</evidence>
<feature type="transmembrane region" description="Helical" evidence="7">
    <location>
        <begin position="76"/>
        <end position="97"/>
    </location>
</feature>
<dbReference type="InterPro" id="IPR035906">
    <property type="entry name" value="MetI-like_sf"/>
</dbReference>
<dbReference type="Pfam" id="PF00528">
    <property type="entry name" value="BPD_transp_1"/>
    <property type="match status" value="1"/>
</dbReference>
<dbReference type="InterPro" id="IPR000515">
    <property type="entry name" value="MetI-like"/>
</dbReference>
<keyword evidence="10" id="KW-1185">Reference proteome</keyword>
<comment type="caution">
    <text evidence="9">The sequence shown here is derived from an EMBL/GenBank/DDBJ whole genome shotgun (WGS) entry which is preliminary data.</text>
</comment>
<comment type="similarity">
    <text evidence="7">Belongs to the binding-protein-dependent transport system permease family.</text>
</comment>
<evidence type="ECO:0000256" key="1">
    <source>
        <dbReference type="ARBA" id="ARBA00004651"/>
    </source>
</evidence>
<dbReference type="OrthoDB" id="9783714at2"/>
<accession>A0A3R9PPG9</accession>
<feature type="transmembrane region" description="Helical" evidence="7">
    <location>
        <begin position="213"/>
        <end position="230"/>
    </location>
</feature>
<comment type="subcellular location">
    <subcellularLocation>
        <location evidence="1 7">Cell membrane</location>
        <topology evidence="1 7">Multi-pass membrane protein</topology>
    </subcellularLocation>
</comment>
<evidence type="ECO:0000256" key="3">
    <source>
        <dbReference type="ARBA" id="ARBA00022475"/>
    </source>
</evidence>
<keyword evidence="3" id="KW-1003">Cell membrane</keyword>
<dbReference type="Gene3D" id="1.10.3720.10">
    <property type="entry name" value="MetI-like"/>
    <property type="match status" value="1"/>
</dbReference>
<feature type="domain" description="ABC transmembrane type-1" evidence="8">
    <location>
        <begin position="72"/>
        <end position="286"/>
    </location>
</feature>
<evidence type="ECO:0000256" key="2">
    <source>
        <dbReference type="ARBA" id="ARBA00022448"/>
    </source>
</evidence>
<dbReference type="CDD" id="cd06261">
    <property type="entry name" value="TM_PBP2"/>
    <property type="match status" value="1"/>
</dbReference>
<evidence type="ECO:0000313" key="9">
    <source>
        <dbReference type="EMBL" id="RSL35331.1"/>
    </source>
</evidence>
<proteinExistence type="inferred from homology"/>
<keyword evidence="6 7" id="KW-0472">Membrane</keyword>